<evidence type="ECO:0000259" key="1">
    <source>
        <dbReference type="Pfam" id="PF14111"/>
    </source>
</evidence>
<evidence type="ECO:0000313" key="4">
    <source>
        <dbReference type="Proteomes" id="UP001289374"/>
    </source>
</evidence>
<accession>A0AAE1WR63</accession>
<evidence type="ECO:0000313" key="3">
    <source>
        <dbReference type="EMBL" id="KAK4397799.1"/>
    </source>
</evidence>
<sequence length="241" mass="28094">MEETVARLGKALVLMEEEDEGVMPSKGTWQGKPYEEGFYLVGRILSSKVYKLEFVRTTLMAAMNPVKGMDISKIGEGRLLFKFYHKLDKSRVWERRPWTFDKNLVVQSEVAEDVNPLTIPLIWSSFHDHVQRLPVRQMTREMVEAIGHRIGRYEDSADSCQFMWDSSMRLRVELDISKPLKRFRQLRTTRGEGLVVSFTYERLPNFCYLCGLLGQVDRNCVRCYEEGFVESGGELQYGEWL</sequence>
<dbReference type="EMBL" id="JACGWL010000007">
    <property type="protein sequence ID" value="KAK4397799.1"/>
    <property type="molecule type" value="Genomic_DNA"/>
</dbReference>
<dbReference type="InterPro" id="IPR040256">
    <property type="entry name" value="At4g02000-like"/>
</dbReference>
<dbReference type="AlphaFoldDB" id="A0AAE1WR63"/>
<dbReference type="PANTHER" id="PTHR31286:SF178">
    <property type="entry name" value="DUF4283 DOMAIN-CONTAINING PROTEIN"/>
    <property type="match status" value="1"/>
</dbReference>
<feature type="domain" description="DUF4283" evidence="1">
    <location>
        <begin position="39"/>
        <end position="105"/>
    </location>
</feature>
<protein>
    <recommendedName>
        <fullName evidence="5">DUF4283 domain-containing protein</fullName>
    </recommendedName>
</protein>
<dbReference type="Pfam" id="PF14392">
    <property type="entry name" value="zf-CCHC_4"/>
    <property type="match status" value="1"/>
</dbReference>
<feature type="domain" description="Zinc knuckle CX2CX4HX4C" evidence="2">
    <location>
        <begin position="174"/>
        <end position="220"/>
    </location>
</feature>
<dbReference type="Proteomes" id="UP001289374">
    <property type="component" value="Unassembled WGS sequence"/>
</dbReference>
<reference evidence="3" key="1">
    <citation type="submission" date="2020-06" db="EMBL/GenBank/DDBJ databases">
        <authorList>
            <person name="Li T."/>
            <person name="Hu X."/>
            <person name="Zhang T."/>
            <person name="Song X."/>
            <person name="Zhang H."/>
            <person name="Dai N."/>
            <person name="Sheng W."/>
            <person name="Hou X."/>
            <person name="Wei L."/>
        </authorList>
    </citation>
    <scope>NUCLEOTIDE SEQUENCE</scope>
    <source>
        <strain evidence="3">K16</strain>
        <tissue evidence="3">Leaf</tissue>
    </source>
</reference>
<evidence type="ECO:0000259" key="2">
    <source>
        <dbReference type="Pfam" id="PF14392"/>
    </source>
</evidence>
<reference evidence="3" key="2">
    <citation type="journal article" date="2024" name="Plant">
        <title>Genomic evolution and insights into agronomic trait innovations of Sesamum species.</title>
        <authorList>
            <person name="Miao H."/>
            <person name="Wang L."/>
            <person name="Qu L."/>
            <person name="Liu H."/>
            <person name="Sun Y."/>
            <person name="Le M."/>
            <person name="Wang Q."/>
            <person name="Wei S."/>
            <person name="Zheng Y."/>
            <person name="Lin W."/>
            <person name="Duan Y."/>
            <person name="Cao H."/>
            <person name="Xiong S."/>
            <person name="Wang X."/>
            <person name="Wei L."/>
            <person name="Li C."/>
            <person name="Ma Q."/>
            <person name="Ju M."/>
            <person name="Zhao R."/>
            <person name="Li G."/>
            <person name="Mu C."/>
            <person name="Tian Q."/>
            <person name="Mei H."/>
            <person name="Zhang T."/>
            <person name="Gao T."/>
            <person name="Zhang H."/>
        </authorList>
    </citation>
    <scope>NUCLEOTIDE SEQUENCE</scope>
    <source>
        <strain evidence="3">K16</strain>
    </source>
</reference>
<dbReference type="InterPro" id="IPR025558">
    <property type="entry name" value="DUF4283"/>
</dbReference>
<gene>
    <name evidence="3" type="ORF">Sango_1255400</name>
</gene>
<proteinExistence type="predicted"/>
<evidence type="ECO:0008006" key="5">
    <source>
        <dbReference type="Google" id="ProtNLM"/>
    </source>
</evidence>
<organism evidence="3 4">
    <name type="scientific">Sesamum angolense</name>
    <dbReference type="NCBI Taxonomy" id="2727404"/>
    <lineage>
        <taxon>Eukaryota</taxon>
        <taxon>Viridiplantae</taxon>
        <taxon>Streptophyta</taxon>
        <taxon>Embryophyta</taxon>
        <taxon>Tracheophyta</taxon>
        <taxon>Spermatophyta</taxon>
        <taxon>Magnoliopsida</taxon>
        <taxon>eudicotyledons</taxon>
        <taxon>Gunneridae</taxon>
        <taxon>Pentapetalae</taxon>
        <taxon>asterids</taxon>
        <taxon>lamiids</taxon>
        <taxon>Lamiales</taxon>
        <taxon>Pedaliaceae</taxon>
        <taxon>Sesamum</taxon>
    </lineage>
</organism>
<comment type="caution">
    <text evidence="3">The sequence shown here is derived from an EMBL/GenBank/DDBJ whole genome shotgun (WGS) entry which is preliminary data.</text>
</comment>
<dbReference type="InterPro" id="IPR025836">
    <property type="entry name" value="Zn_knuckle_CX2CX4HX4C"/>
</dbReference>
<keyword evidence="4" id="KW-1185">Reference proteome</keyword>
<dbReference type="Pfam" id="PF14111">
    <property type="entry name" value="DUF4283"/>
    <property type="match status" value="1"/>
</dbReference>
<dbReference type="PANTHER" id="PTHR31286">
    <property type="entry name" value="GLYCINE-RICH CELL WALL STRUCTURAL PROTEIN 1.8-LIKE"/>
    <property type="match status" value="1"/>
</dbReference>
<name>A0AAE1WR63_9LAMI</name>